<sequence length="113" mass="12997">MAKLYKNKHLDMQAASTIICERIGRPQELSKFLCGPVIACHLCNRSSHESVSFIASKITKWNQWCRGWQLSAVYSYRQHHVAFRLAQEQLCNIEFHGRAAPSKPNKTKSNTKH</sequence>
<keyword evidence="2" id="KW-1185">Reference proteome</keyword>
<name>A0ABV0Z4H9_9TELE</name>
<dbReference type="Proteomes" id="UP001469553">
    <property type="component" value="Unassembled WGS sequence"/>
</dbReference>
<accession>A0ABV0Z4H9</accession>
<evidence type="ECO:0000313" key="1">
    <source>
        <dbReference type="EMBL" id="MEQ2300769.1"/>
    </source>
</evidence>
<proteinExistence type="predicted"/>
<comment type="caution">
    <text evidence="1">The sequence shown here is derived from an EMBL/GenBank/DDBJ whole genome shotgun (WGS) entry which is preliminary data.</text>
</comment>
<protein>
    <submittedName>
        <fullName evidence="1">Uncharacterized protein</fullName>
    </submittedName>
</protein>
<gene>
    <name evidence="1" type="ORF">AMECASPLE_029299</name>
</gene>
<reference evidence="1 2" key="1">
    <citation type="submission" date="2021-06" db="EMBL/GenBank/DDBJ databases">
        <authorList>
            <person name="Palmer J.M."/>
        </authorList>
    </citation>
    <scope>NUCLEOTIDE SEQUENCE [LARGE SCALE GENOMIC DNA]</scope>
    <source>
        <strain evidence="1 2">AS_MEX2019</strain>
        <tissue evidence="1">Muscle</tissue>
    </source>
</reference>
<evidence type="ECO:0000313" key="2">
    <source>
        <dbReference type="Proteomes" id="UP001469553"/>
    </source>
</evidence>
<dbReference type="EMBL" id="JAHRIP010050362">
    <property type="protein sequence ID" value="MEQ2300769.1"/>
    <property type="molecule type" value="Genomic_DNA"/>
</dbReference>
<organism evidence="1 2">
    <name type="scientific">Ameca splendens</name>
    <dbReference type="NCBI Taxonomy" id="208324"/>
    <lineage>
        <taxon>Eukaryota</taxon>
        <taxon>Metazoa</taxon>
        <taxon>Chordata</taxon>
        <taxon>Craniata</taxon>
        <taxon>Vertebrata</taxon>
        <taxon>Euteleostomi</taxon>
        <taxon>Actinopterygii</taxon>
        <taxon>Neopterygii</taxon>
        <taxon>Teleostei</taxon>
        <taxon>Neoteleostei</taxon>
        <taxon>Acanthomorphata</taxon>
        <taxon>Ovalentaria</taxon>
        <taxon>Atherinomorphae</taxon>
        <taxon>Cyprinodontiformes</taxon>
        <taxon>Goodeidae</taxon>
        <taxon>Ameca</taxon>
    </lineage>
</organism>